<sequence>MYTQLLTDYLAAHQRLPYIKDTQVIKEVFERNRLKVTDELLDFQLRYAGYFHKFPPHSFVYGLLHKHSEYLPALDLDFDDDNPRRVLITCMDCHPSHARALDARGVYYKDYAPVAENFTKYLMQRALFWRETQTRPWQNIHLAAHVQQAIREEQNGKIEEFMLPQVSDKYSQIYHVRELMIKVEPEQIIAWKVRGSKPQLFYFSL</sequence>
<reference evidence="1 2" key="1">
    <citation type="submission" date="2007-01" db="EMBL/GenBank/DDBJ databases">
        <authorList>
            <person name="Haygood M."/>
            <person name="Podell S."/>
            <person name="Anderson C."/>
            <person name="Hopkinson B."/>
            <person name="Roe K."/>
            <person name="Barbeau K."/>
            <person name="Gaasterland T."/>
            <person name="Ferriera S."/>
            <person name="Johnson J."/>
            <person name="Kravitz S."/>
            <person name="Beeson K."/>
            <person name="Sutton G."/>
            <person name="Rogers Y.-H."/>
            <person name="Friedman R."/>
            <person name="Frazier M."/>
            <person name="Venter J.C."/>
        </authorList>
    </citation>
    <scope>NUCLEOTIDE SEQUENCE [LARGE SCALE GENOMIC DNA]</scope>
    <source>
        <strain evidence="1 2">ATCC 23134</strain>
    </source>
</reference>
<dbReference type="OrthoDB" id="9857562at2"/>
<dbReference type="RefSeq" id="WP_002693255.1">
    <property type="nucleotide sequence ID" value="NZ_AAWS01000002.1"/>
</dbReference>
<evidence type="ECO:0000313" key="2">
    <source>
        <dbReference type="Proteomes" id="UP000004095"/>
    </source>
</evidence>
<evidence type="ECO:0000313" key="1">
    <source>
        <dbReference type="EMBL" id="EAY31556.1"/>
    </source>
</evidence>
<gene>
    <name evidence="1" type="ORF">M23134_05062</name>
</gene>
<keyword evidence="2" id="KW-1185">Reference proteome</keyword>
<dbReference type="AlphaFoldDB" id="A1ZD17"/>
<organism evidence="1 2">
    <name type="scientific">Microscilla marina ATCC 23134</name>
    <dbReference type="NCBI Taxonomy" id="313606"/>
    <lineage>
        <taxon>Bacteria</taxon>
        <taxon>Pseudomonadati</taxon>
        <taxon>Bacteroidota</taxon>
        <taxon>Cytophagia</taxon>
        <taxon>Cytophagales</taxon>
        <taxon>Microscillaceae</taxon>
        <taxon>Microscilla</taxon>
    </lineage>
</organism>
<dbReference type="EMBL" id="AAWS01000002">
    <property type="protein sequence ID" value="EAY31556.1"/>
    <property type="molecule type" value="Genomic_DNA"/>
</dbReference>
<accession>A1ZD17</accession>
<dbReference type="Proteomes" id="UP000004095">
    <property type="component" value="Unassembled WGS sequence"/>
</dbReference>
<protein>
    <submittedName>
        <fullName evidence="1">Uncharacterized protein</fullName>
    </submittedName>
</protein>
<proteinExistence type="predicted"/>
<name>A1ZD17_MICM2</name>
<comment type="caution">
    <text evidence="1">The sequence shown here is derived from an EMBL/GenBank/DDBJ whole genome shotgun (WGS) entry which is preliminary data.</text>
</comment>